<gene>
    <name evidence="2" type="ORF">NCTC12078_01408</name>
</gene>
<evidence type="ECO:0000313" key="2">
    <source>
        <dbReference type="EMBL" id="VFB03397.1"/>
    </source>
</evidence>
<accession>A0A4U8WAQ3</accession>
<keyword evidence="1" id="KW-0732">Signal</keyword>
<dbReference type="KEGG" id="ctai:NCTC12078_01408"/>
<evidence type="ECO:0000256" key="1">
    <source>
        <dbReference type="SAM" id="SignalP"/>
    </source>
</evidence>
<protein>
    <submittedName>
        <fullName evidence="2">Uncharacterized protein</fullName>
    </submittedName>
</protein>
<proteinExistence type="predicted"/>
<dbReference type="PROSITE" id="PS51257">
    <property type="entry name" value="PROKAR_LIPOPROTEIN"/>
    <property type="match status" value="1"/>
</dbReference>
<dbReference type="EMBL" id="LR215974">
    <property type="protein sequence ID" value="VFB03397.1"/>
    <property type="molecule type" value="Genomic_DNA"/>
</dbReference>
<sequence length="519" mass="57484">MMKKHLFLRFCLMFLVGVSVFSCRTEEFHNEEEAHGNTGLRLTSKRISISQAKHRTQLLPDLEKAETAIEKKALKVQGKSVNIGNGITIDTDEVIYIENGPDYHTYTFSVIRDNASANAPVENILMTPNTDGSYRVFHIVLNLTEADKVKIANREYVDYKNKQQVTELAGINLSSLTQKQICVPHYFSYPVSCKEGLHEPGQPCAYAGTSGAAYWGSIVLYDCFGEEPETIMPTPMPIDGGGGGGGTSPEEGEGQNPPYECTSAATDPTQVGLVSPTGCFIGMPSEPNIRPTQTPCGRALADINDPVFKQQFNNLNTDANYNNIHEKGIFERSAPIGSGLPSAFIPISNQSCTSHLDLPANKDGITGFFHIHNNNTCSNNPAFPSKVNIKAPSPADLRTFFHVIMKQANIYKGSYSKGYFVTMTDWGSYMFKYNGTNWPSNVTGADFARWSDWYSKEYQKLQDEQLMDSDNVKRVFAQFLKEVVQVDGLDVFEITENTASRLDYDPVTKKAVSTPCPKK</sequence>
<dbReference type="RefSeq" id="WP_130914022.1">
    <property type="nucleotide sequence ID" value="NZ_LR215974.1"/>
</dbReference>
<feature type="chain" id="PRO_5020419698" evidence="1">
    <location>
        <begin position="22"/>
        <end position="519"/>
    </location>
</feature>
<name>A0A4U8WAQ3_9FLAO</name>
<reference evidence="2 3" key="1">
    <citation type="submission" date="2019-02" db="EMBL/GenBank/DDBJ databases">
        <authorList>
            <consortium name="Pathogen Informatics"/>
        </authorList>
    </citation>
    <scope>NUCLEOTIDE SEQUENCE [LARGE SCALE GENOMIC DNA]</scope>
    <source>
        <strain evidence="2 3">3012STDY6944375</strain>
    </source>
</reference>
<dbReference type="AlphaFoldDB" id="A0A4U8WAQ3"/>
<organism evidence="2 3">
    <name type="scientific">Chryseobacterium taihuense</name>
    <dbReference type="NCBI Taxonomy" id="1141221"/>
    <lineage>
        <taxon>Bacteria</taxon>
        <taxon>Pseudomonadati</taxon>
        <taxon>Bacteroidota</taxon>
        <taxon>Flavobacteriia</taxon>
        <taxon>Flavobacteriales</taxon>
        <taxon>Weeksellaceae</taxon>
        <taxon>Chryseobacterium group</taxon>
        <taxon>Chryseobacterium</taxon>
    </lineage>
</organism>
<feature type="signal peptide" evidence="1">
    <location>
        <begin position="1"/>
        <end position="21"/>
    </location>
</feature>
<evidence type="ECO:0000313" key="3">
    <source>
        <dbReference type="Proteomes" id="UP000290013"/>
    </source>
</evidence>
<dbReference type="Proteomes" id="UP000290013">
    <property type="component" value="Chromosome"/>
</dbReference>